<dbReference type="GO" id="GO:0004097">
    <property type="term" value="F:catechol oxidase activity"/>
    <property type="evidence" value="ECO:0007669"/>
    <property type="project" value="InterPro"/>
</dbReference>
<keyword evidence="6" id="KW-1185">Reference proteome</keyword>
<dbReference type="Proteomes" id="UP001652660">
    <property type="component" value="Chromosome 5c"/>
</dbReference>
<dbReference type="Pfam" id="PF12142">
    <property type="entry name" value="PPO1_DWL"/>
    <property type="match status" value="1"/>
</dbReference>
<evidence type="ECO:0000313" key="7">
    <source>
        <dbReference type="RefSeq" id="XP_027063134.1"/>
    </source>
</evidence>
<dbReference type="Gene3D" id="1.10.1280.10">
    <property type="entry name" value="Di-copper center containing domain from catechol oxidase"/>
    <property type="match status" value="2"/>
</dbReference>
<dbReference type="InterPro" id="IPR022740">
    <property type="entry name" value="Polyphenol_oxidase_C"/>
</dbReference>
<dbReference type="AlphaFoldDB" id="A0A6P6SBH7"/>
<keyword evidence="3" id="KW-1015">Disulfide bond</keyword>
<gene>
    <name evidence="7" type="primary">LOC113689573</name>
</gene>
<comment type="similarity">
    <text evidence="1">Belongs to the tyrosinase family.</text>
</comment>
<dbReference type="RefSeq" id="XP_027063134.1">
    <property type="nucleotide sequence ID" value="XM_027207333.1"/>
</dbReference>
<dbReference type="InterPro" id="IPR022739">
    <property type="entry name" value="Polyphenol_oxidase_cen"/>
</dbReference>
<dbReference type="PANTHER" id="PTHR11474:SF76">
    <property type="entry name" value="SHKT DOMAIN-CONTAINING PROTEIN"/>
    <property type="match status" value="1"/>
</dbReference>
<protein>
    <submittedName>
        <fullName evidence="7">(+)-larreatricin hydroxylase, chloroplastic-like</fullName>
    </submittedName>
</protein>
<dbReference type="SUPFAM" id="SSF48056">
    <property type="entry name" value="Di-copper centre-containing domain"/>
    <property type="match status" value="1"/>
</dbReference>
<proteinExistence type="inferred from homology"/>
<evidence type="ECO:0000259" key="5">
    <source>
        <dbReference type="Pfam" id="PF12143"/>
    </source>
</evidence>
<dbReference type="GeneID" id="113689573"/>
<dbReference type="OrthoDB" id="1915073at2759"/>
<feature type="domain" description="Polyphenol oxidase C-terminal" evidence="5">
    <location>
        <begin position="235"/>
        <end position="356"/>
    </location>
</feature>
<evidence type="ECO:0000313" key="6">
    <source>
        <dbReference type="Proteomes" id="UP001652660"/>
    </source>
</evidence>
<dbReference type="InterPro" id="IPR008922">
    <property type="entry name" value="Di-copper_centre_dom_sf"/>
</dbReference>
<feature type="domain" description="Polyphenol oxidase central" evidence="4">
    <location>
        <begin position="163"/>
        <end position="212"/>
    </location>
</feature>
<dbReference type="InterPro" id="IPR050316">
    <property type="entry name" value="Tyrosinase/Hemocyanin"/>
</dbReference>
<keyword evidence="2" id="KW-0186">Copper</keyword>
<dbReference type="Pfam" id="PF12143">
    <property type="entry name" value="PPO1_KFDV"/>
    <property type="match status" value="1"/>
</dbReference>
<reference evidence="6" key="1">
    <citation type="journal article" date="2025" name="Foods">
        <title>Unveiling the Microbial Signatures of Arabica Coffee Cherries: Insights into Ripeness Specific Diversity, Functional Traits, and Implications for Quality and Safety.</title>
        <authorList>
            <consortium name="RefSeq"/>
            <person name="Tenea G.N."/>
            <person name="Cifuentes V."/>
            <person name="Reyes P."/>
            <person name="Cevallos-Vallejos M."/>
        </authorList>
    </citation>
    <scope>NUCLEOTIDE SEQUENCE [LARGE SCALE GENOMIC DNA]</scope>
</reference>
<dbReference type="PANTHER" id="PTHR11474">
    <property type="entry name" value="TYROSINASE FAMILY MEMBER"/>
    <property type="match status" value="1"/>
</dbReference>
<sequence>MPGRLQMAYRSTVALPPLRVAVIIHLLLAKSTQECRLTRSAMTASKNIHLPLQNEEPFSERSSWYLYFFERICKNLLDDDTFTLPFWQWDDSSGMQIPPMFNESKLSLYNCFHNPKHLPPKVVDLAYKGTESQIRRLRPHARHANVDRMWYIYNKVLKRKNIETQDWLNSSFIFFNEAARPVRVTVKDSTNLATLGYTYPDLQPSWLTCKPTARRNGLNLTKLSFNAPKASEVLPMKLEKPISFVVERPKKARSGQEKAEAEEVLKIKGIEFDKGETVVFDVFVNEDNTSPCNPCKAESLGSSRTLAHGHGKKSTTSRSCAISEALEELGADDFDSILVTLVPRRGVVTIGGVEIPFVPKS</sequence>
<organism evidence="6 7">
    <name type="scientific">Coffea arabica</name>
    <name type="common">Arabian coffee</name>
    <dbReference type="NCBI Taxonomy" id="13443"/>
    <lineage>
        <taxon>Eukaryota</taxon>
        <taxon>Viridiplantae</taxon>
        <taxon>Streptophyta</taxon>
        <taxon>Embryophyta</taxon>
        <taxon>Tracheophyta</taxon>
        <taxon>Spermatophyta</taxon>
        <taxon>Magnoliopsida</taxon>
        <taxon>eudicotyledons</taxon>
        <taxon>Gunneridae</taxon>
        <taxon>Pentapetalae</taxon>
        <taxon>asterids</taxon>
        <taxon>lamiids</taxon>
        <taxon>Gentianales</taxon>
        <taxon>Rubiaceae</taxon>
        <taxon>Ixoroideae</taxon>
        <taxon>Gardenieae complex</taxon>
        <taxon>Bertiereae - Coffeeae clade</taxon>
        <taxon>Coffeeae</taxon>
        <taxon>Coffea</taxon>
    </lineage>
</organism>
<evidence type="ECO:0000256" key="2">
    <source>
        <dbReference type="ARBA" id="ARBA00023008"/>
    </source>
</evidence>
<evidence type="ECO:0000256" key="1">
    <source>
        <dbReference type="ARBA" id="ARBA00009928"/>
    </source>
</evidence>
<accession>A0A6P6SBH7</accession>
<evidence type="ECO:0000259" key="4">
    <source>
        <dbReference type="Pfam" id="PF12142"/>
    </source>
</evidence>
<name>A0A6P6SBH7_COFAR</name>
<evidence type="ECO:0000256" key="3">
    <source>
        <dbReference type="ARBA" id="ARBA00023157"/>
    </source>
</evidence>
<reference evidence="7" key="2">
    <citation type="submission" date="2025-08" db="UniProtKB">
        <authorList>
            <consortium name="RefSeq"/>
        </authorList>
    </citation>
    <scope>IDENTIFICATION</scope>
    <source>
        <tissue evidence="7">Leaves</tissue>
    </source>
</reference>